<feature type="signal peptide" evidence="1">
    <location>
        <begin position="1"/>
        <end position="20"/>
    </location>
</feature>
<gene>
    <name evidence="2" type="ORF">P0Y65_08895</name>
</gene>
<evidence type="ECO:0000256" key="1">
    <source>
        <dbReference type="SAM" id="SignalP"/>
    </source>
</evidence>
<protein>
    <recommendedName>
        <fullName evidence="4">YbgF trimerisation domain-containing protein</fullName>
    </recommendedName>
</protein>
<proteinExistence type="predicted"/>
<feature type="chain" id="PRO_5042600475" description="YbgF trimerisation domain-containing protein" evidence="1">
    <location>
        <begin position="21"/>
        <end position="92"/>
    </location>
</feature>
<reference evidence="2" key="1">
    <citation type="submission" date="2023-03" db="EMBL/GenBank/DDBJ databases">
        <title>Andean soil-derived lignocellulolytic bacterial consortium as a source of novel taxa and putative plastic-active enzymes.</title>
        <authorList>
            <person name="Diaz-Garcia L."/>
            <person name="Chuvochina M."/>
            <person name="Feuerriegel G."/>
            <person name="Bunk B."/>
            <person name="Sproer C."/>
            <person name="Streit W.R."/>
            <person name="Rodriguez L.M."/>
            <person name="Overmann J."/>
            <person name="Jimenez D.J."/>
        </authorList>
    </citation>
    <scope>NUCLEOTIDE SEQUENCE</scope>
    <source>
        <strain evidence="2">MAG 4196</strain>
    </source>
</reference>
<keyword evidence="1" id="KW-0732">Signal</keyword>
<evidence type="ECO:0000313" key="3">
    <source>
        <dbReference type="Proteomes" id="UP001217476"/>
    </source>
</evidence>
<dbReference type="PROSITE" id="PS51257">
    <property type="entry name" value="PROKAR_LIPOPROTEIN"/>
    <property type="match status" value="1"/>
</dbReference>
<evidence type="ECO:0008006" key="4">
    <source>
        <dbReference type="Google" id="ProtNLM"/>
    </source>
</evidence>
<name>A0AAJ5VZP1_9HYPH</name>
<dbReference type="Proteomes" id="UP001217476">
    <property type="component" value="Chromosome"/>
</dbReference>
<dbReference type="EMBL" id="CP119312">
    <property type="protein sequence ID" value="WEK06347.1"/>
    <property type="molecule type" value="Genomic_DNA"/>
</dbReference>
<evidence type="ECO:0000313" key="2">
    <source>
        <dbReference type="EMBL" id="WEK06347.1"/>
    </source>
</evidence>
<dbReference type="AlphaFoldDB" id="A0AAJ5VZP1"/>
<accession>A0AAJ5VZP1</accession>
<organism evidence="2 3">
    <name type="scientific">Candidatus Devosia phytovorans</name>
    <dbReference type="NCBI Taxonomy" id="3121372"/>
    <lineage>
        <taxon>Bacteria</taxon>
        <taxon>Pseudomonadati</taxon>
        <taxon>Pseudomonadota</taxon>
        <taxon>Alphaproteobacteria</taxon>
        <taxon>Hyphomicrobiales</taxon>
        <taxon>Devosiaceae</taxon>
        <taxon>Devosia</taxon>
    </lineage>
</organism>
<sequence length="92" mass="10401">MKRIFGAAMMVLLAGAPAMAACPAAVPGDSVEEIEANRLRVICLQQQASQDARIRSIEMDIQMLQMKQHQLDLQRRFDNLPRYEPPKIVIPR</sequence>